<sequence>MLGNGYALICSLLMIDKVDFKVSSKPIHPKLKFNLNAFVSRIRPRDYLRVTIVLDKIEK</sequence>
<dbReference type="EMBL" id="MK500546">
    <property type="protein sequence ID" value="QBK91562.1"/>
    <property type="molecule type" value="Genomic_DNA"/>
</dbReference>
<name>A0A481Z865_9VIRU</name>
<proteinExistence type="predicted"/>
<accession>A0A481Z865</accession>
<organism evidence="1">
    <name type="scientific">Pithovirus LCPAC302</name>
    <dbReference type="NCBI Taxonomy" id="2506593"/>
    <lineage>
        <taxon>Viruses</taxon>
        <taxon>Pithoviruses</taxon>
    </lineage>
</organism>
<evidence type="ECO:0000313" key="1">
    <source>
        <dbReference type="EMBL" id="QBK91562.1"/>
    </source>
</evidence>
<protein>
    <submittedName>
        <fullName evidence="1">Uncharacterized protein</fullName>
    </submittedName>
</protein>
<reference evidence="1" key="1">
    <citation type="journal article" date="2019" name="MBio">
        <title>Virus Genomes from Deep Sea Sediments Expand the Ocean Megavirome and Support Independent Origins of Viral Gigantism.</title>
        <authorList>
            <person name="Backstrom D."/>
            <person name="Yutin N."/>
            <person name="Jorgensen S.L."/>
            <person name="Dharamshi J."/>
            <person name="Homa F."/>
            <person name="Zaremba-Niedwiedzka K."/>
            <person name="Spang A."/>
            <person name="Wolf Y.I."/>
            <person name="Koonin E.V."/>
            <person name="Ettema T.J."/>
        </authorList>
    </citation>
    <scope>NUCLEOTIDE SEQUENCE</scope>
</reference>
<gene>
    <name evidence="1" type="ORF">LCPAC302_01820</name>
</gene>